<dbReference type="WBParaSite" id="jg24368">
    <property type="protein sequence ID" value="jg24368"/>
    <property type="gene ID" value="jg24368"/>
</dbReference>
<dbReference type="AlphaFoldDB" id="A0A915DY05"/>
<proteinExistence type="predicted"/>
<sequence length="148" mass="16667">MMVKRDADNNQGANTSLIASRHSLKRFRAFKSHKSDKQNIRSATDEIDGTANLPSTSSSSSSALQLLNRPIEKVYEEAQFSLTLNLNDRKLKELPEELAHKYDLSDLICAGQFVAYKPAKQSKHLLECSIRSPIPAICALQQRREDYC</sequence>
<name>A0A915DY05_9BILA</name>
<organism evidence="2 3">
    <name type="scientific">Ditylenchus dipsaci</name>
    <dbReference type="NCBI Taxonomy" id="166011"/>
    <lineage>
        <taxon>Eukaryota</taxon>
        <taxon>Metazoa</taxon>
        <taxon>Ecdysozoa</taxon>
        <taxon>Nematoda</taxon>
        <taxon>Chromadorea</taxon>
        <taxon>Rhabditida</taxon>
        <taxon>Tylenchina</taxon>
        <taxon>Tylenchomorpha</taxon>
        <taxon>Sphaerularioidea</taxon>
        <taxon>Anguinidae</taxon>
        <taxon>Anguininae</taxon>
        <taxon>Ditylenchus</taxon>
    </lineage>
</organism>
<dbReference type="Proteomes" id="UP000887574">
    <property type="component" value="Unplaced"/>
</dbReference>
<accession>A0A915DY05</accession>
<feature type="region of interest" description="Disordered" evidence="1">
    <location>
        <begin position="32"/>
        <end position="62"/>
    </location>
</feature>
<evidence type="ECO:0000256" key="1">
    <source>
        <dbReference type="SAM" id="MobiDB-lite"/>
    </source>
</evidence>
<evidence type="ECO:0000313" key="2">
    <source>
        <dbReference type="Proteomes" id="UP000887574"/>
    </source>
</evidence>
<evidence type="ECO:0000313" key="3">
    <source>
        <dbReference type="WBParaSite" id="jg24368"/>
    </source>
</evidence>
<keyword evidence="2" id="KW-1185">Reference proteome</keyword>
<reference evidence="3" key="1">
    <citation type="submission" date="2022-11" db="UniProtKB">
        <authorList>
            <consortium name="WormBaseParasite"/>
        </authorList>
    </citation>
    <scope>IDENTIFICATION</scope>
</reference>
<protein>
    <submittedName>
        <fullName evidence="3">Uncharacterized protein</fullName>
    </submittedName>
</protein>